<proteinExistence type="predicted"/>
<dbReference type="STRING" id="749414.SBI_04876"/>
<evidence type="ECO:0000313" key="1">
    <source>
        <dbReference type="EMBL" id="ADI07996.1"/>
    </source>
</evidence>
<sequence>MTVPTVTAPPVPGCLVITQEPSGWISASGKPGRRMSCSVKKA</sequence>
<dbReference type="Proteomes" id="UP000000377">
    <property type="component" value="Chromosome"/>
</dbReference>
<dbReference type="KEGG" id="sbh:SBI_04876"/>
<keyword evidence="2" id="KW-1185">Reference proteome</keyword>
<evidence type="ECO:0000313" key="2">
    <source>
        <dbReference type="Proteomes" id="UP000000377"/>
    </source>
</evidence>
<dbReference type="HOGENOM" id="CLU_3258226_0_0_11"/>
<dbReference type="AlphaFoldDB" id="D7C195"/>
<accession>D7C195</accession>
<protein>
    <submittedName>
        <fullName evidence="1">Uncharacterized protein</fullName>
    </submittedName>
</protein>
<organism evidence="1 2">
    <name type="scientific">Streptomyces bingchenggensis (strain BCW-1)</name>
    <dbReference type="NCBI Taxonomy" id="749414"/>
    <lineage>
        <taxon>Bacteria</taxon>
        <taxon>Bacillati</taxon>
        <taxon>Actinomycetota</taxon>
        <taxon>Actinomycetes</taxon>
        <taxon>Kitasatosporales</taxon>
        <taxon>Streptomycetaceae</taxon>
        <taxon>Streptomyces</taxon>
    </lineage>
</organism>
<dbReference type="EMBL" id="CP002047">
    <property type="protein sequence ID" value="ADI07996.1"/>
    <property type="molecule type" value="Genomic_DNA"/>
</dbReference>
<gene>
    <name evidence="1" type="ordered locus">SBI_04876</name>
</gene>
<name>D7C195_STRBB</name>
<reference evidence="1 2" key="1">
    <citation type="journal article" date="2010" name="J. Bacteriol.">
        <title>Genome sequence of the milbemycin-producing bacterium Streptomyces bingchenggensis.</title>
        <authorList>
            <person name="Wang X.J."/>
            <person name="Yan Y.J."/>
            <person name="Zhang B."/>
            <person name="An J."/>
            <person name="Wang J.J."/>
            <person name="Tian J."/>
            <person name="Jiang L."/>
            <person name="Chen Y.H."/>
            <person name="Huang S.X."/>
            <person name="Yin M."/>
            <person name="Zhang J."/>
            <person name="Gao A.L."/>
            <person name="Liu C.X."/>
            <person name="Zhu Z.X."/>
            <person name="Xiang W.S."/>
        </authorList>
    </citation>
    <scope>NUCLEOTIDE SEQUENCE [LARGE SCALE GENOMIC DNA]</scope>
    <source>
        <strain evidence="1 2">BCW-1</strain>
    </source>
</reference>